<dbReference type="Pfam" id="PF18942">
    <property type="entry name" value="DUF5689"/>
    <property type="match status" value="1"/>
</dbReference>
<evidence type="ECO:0000259" key="2">
    <source>
        <dbReference type="Pfam" id="PF18942"/>
    </source>
</evidence>
<evidence type="ECO:0000313" key="3">
    <source>
        <dbReference type="EMBL" id="MEQ2545491.1"/>
    </source>
</evidence>
<dbReference type="InterPro" id="IPR043744">
    <property type="entry name" value="DUF5689"/>
</dbReference>
<organism evidence="3 4">
    <name type="scientific">Alistipes intestinihominis</name>
    <dbReference type="NCBI Taxonomy" id="3133172"/>
    <lineage>
        <taxon>Bacteria</taxon>
        <taxon>Pseudomonadati</taxon>
        <taxon>Bacteroidota</taxon>
        <taxon>Bacteroidia</taxon>
        <taxon>Bacteroidales</taxon>
        <taxon>Rikenellaceae</taxon>
        <taxon>Alistipes</taxon>
    </lineage>
</organism>
<protein>
    <submittedName>
        <fullName evidence="3">DUF5689 domain-containing protein</fullName>
    </submittedName>
</protein>
<comment type="caution">
    <text evidence="3">The sequence shown here is derived from an EMBL/GenBank/DDBJ whole genome shotgun (WGS) entry which is preliminary data.</text>
</comment>
<evidence type="ECO:0000313" key="4">
    <source>
        <dbReference type="Proteomes" id="UP001460202"/>
    </source>
</evidence>
<feature type="domain" description="DUF5689" evidence="2">
    <location>
        <begin position="146"/>
        <end position="356"/>
    </location>
</feature>
<feature type="chain" id="PRO_5045099439" evidence="1">
    <location>
        <begin position="25"/>
        <end position="823"/>
    </location>
</feature>
<name>A0ABV1GYL0_9BACT</name>
<dbReference type="RefSeq" id="WP_276714539.1">
    <property type="nucleotide sequence ID" value="NZ_JBBMFL010000013.1"/>
</dbReference>
<dbReference type="PROSITE" id="PS51257">
    <property type="entry name" value="PROKAR_LIPOPROTEIN"/>
    <property type="match status" value="1"/>
</dbReference>
<keyword evidence="1" id="KW-0732">Signal</keyword>
<sequence>MKAVNLWKTLFCAALAITTFGACSDDDKDDEGGLPSITVNGEASATVAVKLDGGTTDAIEVVSTGSWALTFDDETASSWCHPSRETGGKGKTTLTFTVDPWEGAASNSERQVTAKLLTNGSFEGIPIPKTATITVKQNGAGSTTITTNVKEIRDKLTFPNSATEITESMVVTGIVVSDVAGNNINNKSFMIADDTTEPGAGLFIRLKGTNTVAKMGNIVQFELKGGSQQSYFGTCQVNFTDATADPTITVLDSNDNTPAPIAVEDVSKLAEYQSQYVQVYSQPVADIIGQKYYNVSSGYANHTFVTRTGGSFSLSFGSYTKDWASAIEIPNNSGNIKGCVSINNNLGNVSPRNADDLKGMTEPLFEVETTTTKISEITAAGSYTIEKATVVSVSAKSFVIGDGTGYICVYKTTEQSVAVGDLVTVSGAVADYAKGMEGKTALQFDAAAEVTKETGTGTITVPAPQVVAGAEIDNTKPLKYITVTGKLTKSGNFYNVAFSDYTGEQTGSLLDAPASLNAAIYDGMAVKVTGWYVYTNTSKYFNIIADKIELASTDPVVKFTSTPSAFAAENPLAQTVEYVAMNVSGNPTFEISEGADYFAVGTVTATTVEVKAKGNNTTSAALAGKLVAKVDGNILATIDLSQEYALPSGAAIITLDINGIVSGKSGAVELGTSNYGSQDVAVESTWYTWNTNLIDFAGARITRGNGAEGTYNYSVLQFQGNKDGAAKQGFILNTATLGEIISIEVVCQNSKSASKPGYHMYFGTEKNPSTNEAAPAAEGIGAESLWSFTDTFDVSGKGYSYFKLYNNSNYSLYVKSIKIIYKK</sequence>
<accession>A0ABV1GYL0</accession>
<keyword evidence="4" id="KW-1185">Reference proteome</keyword>
<evidence type="ECO:0000256" key="1">
    <source>
        <dbReference type="SAM" id="SignalP"/>
    </source>
</evidence>
<dbReference type="EMBL" id="JBBMFL010000013">
    <property type="protein sequence ID" value="MEQ2545491.1"/>
    <property type="molecule type" value="Genomic_DNA"/>
</dbReference>
<feature type="signal peptide" evidence="1">
    <location>
        <begin position="1"/>
        <end position="24"/>
    </location>
</feature>
<gene>
    <name evidence="3" type="ORF">WMO46_11105</name>
</gene>
<dbReference type="Proteomes" id="UP001460202">
    <property type="component" value="Unassembled WGS sequence"/>
</dbReference>
<proteinExistence type="predicted"/>
<reference evidence="3 4" key="1">
    <citation type="submission" date="2024-03" db="EMBL/GenBank/DDBJ databases">
        <title>Human intestinal bacterial collection.</title>
        <authorList>
            <person name="Pauvert C."/>
            <person name="Hitch T.C.A."/>
            <person name="Clavel T."/>
        </authorList>
    </citation>
    <scope>NUCLEOTIDE SEQUENCE [LARGE SCALE GENOMIC DNA]</scope>
    <source>
        <strain evidence="3 4">CLA-KB-H122</strain>
    </source>
</reference>